<dbReference type="EMBL" id="ABOX02000029">
    <property type="protein sequence ID" value="EEF59362.1"/>
    <property type="molecule type" value="Genomic_DNA"/>
</dbReference>
<evidence type="ECO:0000313" key="1">
    <source>
        <dbReference type="EMBL" id="EEF59362.1"/>
    </source>
</evidence>
<reference evidence="1 2" key="1">
    <citation type="journal article" date="2011" name="J. Bacteriol.">
        <title>Genome sequence of 'Pedosphaera parvula' Ellin514, an aerobic Verrucomicrobial isolate from pasture soil.</title>
        <authorList>
            <person name="Kant R."/>
            <person name="van Passel M.W."/>
            <person name="Sangwan P."/>
            <person name="Palva A."/>
            <person name="Lucas S."/>
            <person name="Copeland A."/>
            <person name="Lapidus A."/>
            <person name="Glavina Del Rio T."/>
            <person name="Dalin E."/>
            <person name="Tice H."/>
            <person name="Bruce D."/>
            <person name="Goodwin L."/>
            <person name="Pitluck S."/>
            <person name="Chertkov O."/>
            <person name="Larimer F.W."/>
            <person name="Land M.L."/>
            <person name="Hauser L."/>
            <person name="Brettin T.S."/>
            <person name="Detter J.C."/>
            <person name="Han S."/>
            <person name="de Vos W.M."/>
            <person name="Janssen P.H."/>
            <person name="Smidt H."/>
        </authorList>
    </citation>
    <scope>NUCLEOTIDE SEQUENCE [LARGE SCALE GENOMIC DNA]</scope>
    <source>
        <strain evidence="1 2">Ellin514</strain>
    </source>
</reference>
<organism evidence="1 2">
    <name type="scientific">Pedosphaera parvula (strain Ellin514)</name>
    <dbReference type="NCBI Taxonomy" id="320771"/>
    <lineage>
        <taxon>Bacteria</taxon>
        <taxon>Pseudomonadati</taxon>
        <taxon>Verrucomicrobiota</taxon>
        <taxon>Pedosphaerae</taxon>
        <taxon>Pedosphaerales</taxon>
        <taxon>Pedosphaeraceae</taxon>
        <taxon>Pedosphaera</taxon>
    </lineage>
</organism>
<sequence length="118" mass="13298">MSTNIHVIRLGLGQELVLDGCFSNPVCEWGIRRYRSVSVGIGRYRSVSVGIGRYRSVSVGIGRYRTPTDGIGRQRTVSDANGRYRTVKKILEEGEKFQKWILKQLHGPFDIGLSRSDI</sequence>
<dbReference type="Proteomes" id="UP000003688">
    <property type="component" value="Unassembled WGS sequence"/>
</dbReference>
<proteinExistence type="predicted"/>
<name>B9XLF9_PEDPL</name>
<keyword evidence="2" id="KW-1185">Reference proteome</keyword>
<accession>B9XLF9</accession>
<dbReference type="STRING" id="320771.Cflav_PD1910"/>
<gene>
    <name evidence="1" type="ORF">Cflav_PD1910</name>
</gene>
<evidence type="ECO:0000313" key="2">
    <source>
        <dbReference type="Proteomes" id="UP000003688"/>
    </source>
</evidence>
<dbReference type="RefSeq" id="WP_007416648.1">
    <property type="nucleotide sequence ID" value="NZ_ABOX02000029.1"/>
</dbReference>
<comment type="caution">
    <text evidence="1">The sequence shown here is derived from an EMBL/GenBank/DDBJ whole genome shotgun (WGS) entry which is preliminary data.</text>
</comment>
<protein>
    <submittedName>
        <fullName evidence="1">Uncharacterized protein</fullName>
    </submittedName>
</protein>
<dbReference type="AlphaFoldDB" id="B9XLF9"/>